<evidence type="ECO:0000313" key="2">
    <source>
        <dbReference type="Proteomes" id="UP001499990"/>
    </source>
</evidence>
<protein>
    <submittedName>
        <fullName evidence="1">Uncharacterized protein</fullName>
    </submittedName>
</protein>
<dbReference type="EMBL" id="BAAAYL010000001">
    <property type="protein sequence ID" value="GAA3370112.1"/>
    <property type="molecule type" value="Genomic_DNA"/>
</dbReference>
<reference evidence="2" key="1">
    <citation type="journal article" date="2019" name="Int. J. Syst. Evol. Microbiol.">
        <title>The Global Catalogue of Microorganisms (GCM) 10K type strain sequencing project: providing services to taxonomists for standard genome sequencing and annotation.</title>
        <authorList>
            <consortium name="The Broad Institute Genomics Platform"/>
            <consortium name="The Broad Institute Genome Sequencing Center for Infectious Disease"/>
            <person name="Wu L."/>
            <person name="Ma J."/>
        </authorList>
    </citation>
    <scope>NUCLEOTIDE SEQUENCE [LARGE SCALE GENOMIC DNA]</scope>
    <source>
        <strain evidence="2">JCM 9651</strain>
    </source>
</reference>
<dbReference type="Proteomes" id="UP001499990">
    <property type="component" value="Unassembled WGS sequence"/>
</dbReference>
<accession>A0ABP6S7T6</accession>
<keyword evidence="2" id="KW-1185">Reference proteome</keyword>
<proteinExistence type="predicted"/>
<name>A0ABP6S7T6_9ACTN</name>
<dbReference type="RefSeq" id="WP_345035423.1">
    <property type="nucleotide sequence ID" value="NZ_BAAAYL010000001.1"/>
</dbReference>
<comment type="caution">
    <text evidence="1">The sequence shown here is derived from an EMBL/GenBank/DDBJ whole genome shotgun (WGS) entry which is preliminary data.</text>
</comment>
<sequence length="60" mass="6246">MAAAGIGDSARLRGNATQLISTLRLAIDASCGVPARAWGQLAAQLNDFPLPREGYDHPAV</sequence>
<organism evidence="1 2">
    <name type="scientific">Streptomyces sannanensis</name>
    <dbReference type="NCBI Taxonomy" id="285536"/>
    <lineage>
        <taxon>Bacteria</taxon>
        <taxon>Bacillati</taxon>
        <taxon>Actinomycetota</taxon>
        <taxon>Actinomycetes</taxon>
        <taxon>Kitasatosporales</taxon>
        <taxon>Streptomycetaceae</taxon>
        <taxon>Streptomyces</taxon>
    </lineage>
</organism>
<evidence type="ECO:0000313" key="1">
    <source>
        <dbReference type="EMBL" id="GAA3370112.1"/>
    </source>
</evidence>
<gene>
    <name evidence="1" type="ORF">GCM10020367_15450</name>
</gene>